<name>A0A4Y2W9W7_ARAVE</name>
<protein>
    <recommendedName>
        <fullName evidence="3">Nose resistant-to-fluoxetine protein N-terminal domain-containing protein</fullName>
    </recommendedName>
</protein>
<keyword evidence="2" id="KW-1185">Reference proteome</keyword>
<reference evidence="1 2" key="1">
    <citation type="journal article" date="2019" name="Sci. Rep.">
        <title>Orb-weaving spider Araneus ventricosus genome elucidates the spidroin gene catalogue.</title>
        <authorList>
            <person name="Kono N."/>
            <person name="Nakamura H."/>
            <person name="Ohtoshi R."/>
            <person name="Moran D.A.P."/>
            <person name="Shinohara A."/>
            <person name="Yoshida Y."/>
            <person name="Fujiwara M."/>
            <person name="Mori M."/>
            <person name="Tomita M."/>
            <person name="Arakawa K."/>
        </authorList>
    </citation>
    <scope>NUCLEOTIDE SEQUENCE [LARGE SCALE GENOMIC DNA]</scope>
</reference>
<dbReference type="AlphaFoldDB" id="A0A4Y2W9W7"/>
<comment type="caution">
    <text evidence="1">The sequence shown here is derived from an EMBL/GenBank/DDBJ whole genome shotgun (WGS) entry which is preliminary data.</text>
</comment>
<evidence type="ECO:0000313" key="2">
    <source>
        <dbReference type="Proteomes" id="UP000499080"/>
    </source>
</evidence>
<dbReference type="OrthoDB" id="6437071at2759"/>
<dbReference type="Proteomes" id="UP000499080">
    <property type="component" value="Unassembled WGS sequence"/>
</dbReference>
<sequence length="116" mass="12849">MSEAAKFATFLYAYSVKMGVCVPSGCTVEDLDQVAKMLGDYLMLEIKTSRCEVKEEIHFSDTNICVMYSFGEEGVSLGRPNRISHGNRSVRPKNISAGVHLVASWSLAPIGQEKEW</sequence>
<organism evidence="1 2">
    <name type="scientific">Araneus ventricosus</name>
    <name type="common">Orbweaver spider</name>
    <name type="synonym">Epeira ventricosa</name>
    <dbReference type="NCBI Taxonomy" id="182803"/>
    <lineage>
        <taxon>Eukaryota</taxon>
        <taxon>Metazoa</taxon>
        <taxon>Ecdysozoa</taxon>
        <taxon>Arthropoda</taxon>
        <taxon>Chelicerata</taxon>
        <taxon>Arachnida</taxon>
        <taxon>Araneae</taxon>
        <taxon>Araneomorphae</taxon>
        <taxon>Entelegynae</taxon>
        <taxon>Araneoidea</taxon>
        <taxon>Araneidae</taxon>
        <taxon>Araneus</taxon>
    </lineage>
</organism>
<evidence type="ECO:0000313" key="1">
    <source>
        <dbReference type="EMBL" id="GBO33772.1"/>
    </source>
</evidence>
<dbReference type="EMBL" id="BGPR01057458">
    <property type="protein sequence ID" value="GBO33772.1"/>
    <property type="molecule type" value="Genomic_DNA"/>
</dbReference>
<evidence type="ECO:0008006" key="3">
    <source>
        <dbReference type="Google" id="ProtNLM"/>
    </source>
</evidence>
<gene>
    <name evidence="1" type="ORF">AVEN_90733_1</name>
</gene>
<accession>A0A4Y2W9W7</accession>
<proteinExistence type="predicted"/>